<evidence type="ECO:0000256" key="4">
    <source>
        <dbReference type="ARBA" id="ARBA00022547"/>
    </source>
</evidence>
<name>A0A2Z3LCL1_9BACT</name>
<dbReference type="GO" id="GO:0045259">
    <property type="term" value="C:proton-transporting ATP synthase complex"/>
    <property type="evidence" value="ECO:0007669"/>
    <property type="project" value="UniProtKB-KW"/>
</dbReference>
<keyword evidence="3 13" id="KW-0813">Transport</keyword>
<keyword evidence="11 13" id="KW-0066">ATP synthesis</keyword>
<comment type="function">
    <text evidence="13">Key component of the F(0) channel; it plays a direct role in translocation across the membrane. A homomeric c-ring of between 10-14 subunits forms the central stalk rotor element with the F(1) delta and epsilon subunits.</text>
</comment>
<evidence type="ECO:0000256" key="5">
    <source>
        <dbReference type="ARBA" id="ARBA00022692"/>
    </source>
</evidence>
<feature type="transmembrane region" description="Helical" evidence="13">
    <location>
        <begin position="51"/>
        <end position="76"/>
    </location>
</feature>
<dbReference type="GO" id="GO:0046933">
    <property type="term" value="F:proton-transporting ATP synthase activity, rotational mechanism"/>
    <property type="evidence" value="ECO:0007669"/>
    <property type="project" value="UniProtKB-UniRule"/>
</dbReference>
<dbReference type="PRINTS" id="PR00124">
    <property type="entry name" value="ATPASEC"/>
</dbReference>
<keyword evidence="6 13" id="KW-0375">Hydrogen ion transport</keyword>
<dbReference type="HAMAP" id="MF_01396">
    <property type="entry name" value="ATP_synth_c_bact"/>
    <property type="match status" value="1"/>
</dbReference>
<dbReference type="EMBL" id="CP029619">
    <property type="protein sequence ID" value="AWN81656.1"/>
    <property type="molecule type" value="Genomic_DNA"/>
</dbReference>
<dbReference type="SUPFAM" id="SSF81333">
    <property type="entry name" value="F1F0 ATP synthase subunit C"/>
    <property type="match status" value="1"/>
</dbReference>
<dbReference type="AlphaFoldDB" id="A0A2Z3LCL1"/>
<dbReference type="CDD" id="cd18121">
    <property type="entry name" value="ATP-synt_Fo_c"/>
    <property type="match status" value="1"/>
</dbReference>
<dbReference type="KEGG" id="cher:DK880_00327"/>
<dbReference type="InterPro" id="IPR005953">
    <property type="entry name" value="ATP_synth_csu_bac/chlpt"/>
</dbReference>
<comment type="subcellular location">
    <subcellularLocation>
        <location evidence="13">Cell membrane</location>
        <topology evidence="13">Multi-pass membrane protein</topology>
    </subcellularLocation>
    <subcellularLocation>
        <location evidence="1">Membrane</location>
        <topology evidence="1">Multi-pass membrane protein</topology>
    </subcellularLocation>
</comment>
<evidence type="ECO:0000256" key="10">
    <source>
        <dbReference type="ARBA" id="ARBA00023136"/>
    </source>
</evidence>
<dbReference type="Proteomes" id="UP000245872">
    <property type="component" value="Chromosome"/>
</dbReference>
<evidence type="ECO:0000256" key="3">
    <source>
        <dbReference type="ARBA" id="ARBA00022448"/>
    </source>
</evidence>
<dbReference type="InterPro" id="IPR002379">
    <property type="entry name" value="ATPase_proteolipid_c-like_dom"/>
</dbReference>
<proteinExistence type="inferred from homology"/>
<dbReference type="NCBIfam" id="TIGR01260">
    <property type="entry name" value="ATP_synt_c"/>
    <property type="match status" value="1"/>
</dbReference>
<keyword evidence="5 13" id="KW-0812">Transmembrane</keyword>
<dbReference type="InterPro" id="IPR000454">
    <property type="entry name" value="ATP_synth_F0_csu"/>
</dbReference>
<dbReference type="GO" id="GO:0033177">
    <property type="term" value="C:proton-transporting two-sector ATPase complex, proton-transporting domain"/>
    <property type="evidence" value="ECO:0007669"/>
    <property type="project" value="InterPro"/>
</dbReference>
<dbReference type="Gene3D" id="1.20.20.10">
    <property type="entry name" value="F1F0 ATP synthase subunit C"/>
    <property type="match status" value="1"/>
</dbReference>
<evidence type="ECO:0000256" key="6">
    <source>
        <dbReference type="ARBA" id="ARBA00022781"/>
    </source>
</evidence>
<evidence type="ECO:0000256" key="8">
    <source>
        <dbReference type="ARBA" id="ARBA00023065"/>
    </source>
</evidence>
<dbReference type="InterPro" id="IPR020537">
    <property type="entry name" value="ATP_synth_F0_csu_DDCD_BS"/>
</dbReference>
<evidence type="ECO:0000313" key="15">
    <source>
        <dbReference type="EMBL" id="AWN81656.1"/>
    </source>
</evidence>
<evidence type="ECO:0000256" key="9">
    <source>
        <dbReference type="ARBA" id="ARBA00023121"/>
    </source>
</evidence>
<evidence type="ECO:0000256" key="11">
    <source>
        <dbReference type="ARBA" id="ARBA00023310"/>
    </source>
</evidence>
<reference evidence="15 16" key="1">
    <citation type="submission" date="2018-05" db="EMBL/GenBank/DDBJ databases">
        <title>Candidatus Cardinium hertigii Genome Assembly.</title>
        <authorList>
            <person name="Showmaker K.C."/>
            <person name="Walden K.O."/>
            <person name="Fields C.J."/>
            <person name="Lambert K.N."/>
            <person name="Hudson M.E."/>
        </authorList>
    </citation>
    <scope>NUCLEOTIDE SEQUENCE [LARGE SCALE GENOMIC DNA]</scope>
    <source>
        <strain evidence="16">cHgTN10</strain>
    </source>
</reference>
<keyword evidence="9 13" id="KW-0446">Lipid-binding</keyword>
<keyword evidence="16" id="KW-1185">Reference proteome</keyword>
<feature type="transmembrane region" description="Helical" evidence="13">
    <location>
        <begin position="7"/>
        <end position="31"/>
    </location>
</feature>
<dbReference type="GO" id="GO:0008289">
    <property type="term" value="F:lipid binding"/>
    <property type="evidence" value="ECO:0007669"/>
    <property type="project" value="UniProtKB-KW"/>
</dbReference>
<evidence type="ECO:0000259" key="14">
    <source>
        <dbReference type="Pfam" id="PF00137"/>
    </source>
</evidence>
<dbReference type="PROSITE" id="PS00605">
    <property type="entry name" value="ATPASE_C"/>
    <property type="match status" value="1"/>
</dbReference>
<feature type="domain" description="V-ATPase proteolipid subunit C-like" evidence="14">
    <location>
        <begin position="12"/>
        <end position="74"/>
    </location>
</feature>
<dbReference type="InterPro" id="IPR038662">
    <property type="entry name" value="ATP_synth_F0_csu_sf"/>
</dbReference>
<keyword evidence="8 13" id="KW-0406">Ion transport</keyword>
<dbReference type="GO" id="GO:0005886">
    <property type="term" value="C:plasma membrane"/>
    <property type="evidence" value="ECO:0007669"/>
    <property type="project" value="UniProtKB-SubCell"/>
</dbReference>
<keyword evidence="4 13" id="KW-0138">CF(0)</keyword>
<comment type="function">
    <text evidence="12 13">F(1)F(0) ATP synthase produces ATP from ADP in the presence of a proton or sodium gradient. F-type ATPases consist of two structural domains, F(1) containing the extramembraneous catalytic core and F(0) containing the membrane proton channel, linked together by a central stalk and a peripheral stalk. During catalysis, ATP synthesis in the catalytic domain of F(1) is coupled via a rotary mechanism of the central stalk subunits to proton translocation.</text>
</comment>
<evidence type="ECO:0000256" key="12">
    <source>
        <dbReference type="ARBA" id="ARBA00025198"/>
    </source>
</evidence>
<evidence type="ECO:0000313" key="16">
    <source>
        <dbReference type="Proteomes" id="UP000245872"/>
    </source>
</evidence>
<evidence type="ECO:0000256" key="7">
    <source>
        <dbReference type="ARBA" id="ARBA00022989"/>
    </source>
</evidence>
<protein>
    <recommendedName>
        <fullName evidence="13">ATP synthase subunit c</fullName>
    </recommendedName>
    <alternativeName>
        <fullName evidence="13">ATP synthase F(0) sector subunit c</fullName>
    </alternativeName>
    <alternativeName>
        <fullName evidence="13">F-type ATPase subunit c</fullName>
        <shortName evidence="13">F-ATPase subunit c</shortName>
    </alternativeName>
    <alternativeName>
        <fullName evidence="13">Lipid-binding protein</fullName>
    </alternativeName>
</protein>
<evidence type="ECO:0000256" key="2">
    <source>
        <dbReference type="ARBA" id="ARBA00006704"/>
    </source>
</evidence>
<sequence>MLDISSSYAYAGAGIGVGIVVLGAAIGIGKIGHAAMEAISRQPEISGQVRAAMIIACSLIEGAALFAILVCLLIVLK</sequence>
<keyword evidence="7 13" id="KW-1133">Transmembrane helix</keyword>
<dbReference type="RefSeq" id="WP_109997098.1">
    <property type="nucleotide sequence ID" value="NZ_CP029619.1"/>
</dbReference>
<dbReference type="OrthoDB" id="5383454at2"/>
<keyword evidence="10 13" id="KW-0472">Membrane</keyword>
<comment type="similarity">
    <text evidence="2 13">Belongs to the ATPase C chain family.</text>
</comment>
<dbReference type="InterPro" id="IPR035921">
    <property type="entry name" value="F/V-ATP_Csub_sf"/>
</dbReference>
<organism evidence="15 16">
    <name type="scientific">Candidatus Cardinium hertigii</name>
    <dbReference type="NCBI Taxonomy" id="247481"/>
    <lineage>
        <taxon>Bacteria</taxon>
        <taxon>Pseudomonadati</taxon>
        <taxon>Bacteroidota</taxon>
        <taxon>Cytophagia</taxon>
        <taxon>Cytophagales</taxon>
        <taxon>Amoebophilaceae</taxon>
        <taxon>Candidatus Cardinium</taxon>
    </lineage>
</organism>
<evidence type="ECO:0000256" key="1">
    <source>
        <dbReference type="ARBA" id="ARBA00004141"/>
    </source>
</evidence>
<gene>
    <name evidence="13 15" type="primary">atpE</name>
    <name evidence="15" type="ORF">DK880_00327</name>
</gene>
<accession>A0A2Z3LCL1</accession>
<evidence type="ECO:0000256" key="13">
    <source>
        <dbReference type="HAMAP-Rule" id="MF_01396"/>
    </source>
</evidence>
<dbReference type="Pfam" id="PF00137">
    <property type="entry name" value="ATP-synt_C"/>
    <property type="match status" value="1"/>
</dbReference>
<feature type="site" description="Reversibly protonated during proton transport" evidence="13">
    <location>
        <position position="61"/>
    </location>
</feature>
<keyword evidence="13" id="KW-1003">Cell membrane</keyword>